<name>A0ACC1P0D3_9APHY</name>
<protein>
    <submittedName>
        <fullName evidence="1">Uncharacterized protein</fullName>
    </submittedName>
</protein>
<organism evidence="1 2">
    <name type="scientific">Trametes sanguinea</name>
    <dbReference type="NCBI Taxonomy" id="158606"/>
    <lineage>
        <taxon>Eukaryota</taxon>
        <taxon>Fungi</taxon>
        <taxon>Dikarya</taxon>
        <taxon>Basidiomycota</taxon>
        <taxon>Agaricomycotina</taxon>
        <taxon>Agaricomycetes</taxon>
        <taxon>Polyporales</taxon>
        <taxon>Polyporaceae</taxon>
        <taxon>Trametes</taxon>
    </lineage>
</organism>
<proteinExistence type="predicted"/>
<accession>A0ACC1P0D3</accession>
<reference evidence="1" key="1">
    <citation type="submission" date="2022-08" db="EMBL/GenBank/DDBJ databases">
        <title>Genome Sequence of Pycnoporus sanguineus.</title>
        <authorList>
            <person name="Buettner E."/>
        </authorList>
    </citation>
    <scope>NUCLEOTIDE SEQUENCE</scope>
    <source>
        <strain evidence="1">CG-C14</strain>
    </source>
</reference>
<evidence type="ECO:0000313" key="2">
    <source>
        <dbReference type="Proteomes" id="UP001144978"/>
    </source>
</evidence>
<keyword evidence="2" id="KW-1185">Reference proteome</keyword>
<dbReference type="Proteomes" id="UP001144978">
    <property type="component" value="Unassembled WGS sequence"/>
</dbReference>
<dbReference type="EMBL" id="JANSHE010003756">
    <property type="protein sequence ID" value="KAJ2984666.1"/>
    <property type="molecule type" value="Genomic_DNA"/>
</dbReference>
<sequence>MRLVGRLRPQESSRLVANAKFRQQHELIGHVLTIFVLDAWRTEVKKRTCFDSLEEWASTCPSAEDIEDVARSLVQEYIEGAGIDIFSLEERPAKERDQVRINTMRAMHYLLLYEELSYALNAGDIGCFETILPHWVNIFRATGKHKYGVHTLRFMHSLYFVYPERLRRAIRYNMLVNLSGKPNEFRPVDWLVELLNLYTKVVYGGEGSNYTKARIMVESVLVSIYRSSHANIERNFRLSGLTHKHATKDMRATFETVLEYLKTLCPNAYVAGRTSAYPISNAFTRGAAIISAEWSRRKEQGRQGDLGEELEEAEDDVLDVELSAEDLSVEGVI</sequence>
<gene>
    <name evidence="1" type="ORF">NUW54_g10426</name>
</gene>
<evidence type="ECO:0000313" key="1">
    <source>
        <dbReference type="EMBL" id="KAJ2984666.1"/>
    </source>
</evidence>
<comment type="caution">
    <text evidence="1">The sequence shown here is derived from an EMBL/GenBank/DDBJ whole genome shotgun (WGS) entry which is preliminary data.</text>
</comment>